<proteinExistence type="predicted"/>
<feature type="chain" id="PRO_5015688895" evidence="1">
    <location>
        <begin position="20"/>
        <end position="277"/>
    </location>
</feature>
<dbReference type="PRINTS" id="PR00111">
    <property type="entry name" value="ABHYDROLASE"/>
</dbReference>
<dbReference type="EMBL" id="CP020919">
    <property type="protein sequence ID" value="AWG24908.1"/>
    <property type="molecule type" value="Genomic_DNA"/>
</dbReference>
<feature type="domain" description="AB hydrolase-1" evidence="2">
    <location>
        <begin position="34"/>
        <end position="172"/>
    </location>
</feature>
<keyword evidence="4" id="KW-1185">Reference proteome</keyword>
<keyword evidence="3" id="KW-0378">Hydrolase</keyword>
<dbReference type="KEGG" id="fki:FK004_06520"/>
<evidence type="ECO:0000313" key="3">
    <source>
        <dbReference type="EMBL" id="AWG24908.1"/>
    </source>
</evidence>
<dbReference type="InterPro" id="IPR050266">
    <property type="entry name" value="AB_hydrolase_sf"/>
</dbReference>
<reference evidence="3 4" key="1">
    <citation type="submission" date="2017-04" db="EMBL/GenBank/DDBJ databases">
        <title>Complete genome sequence of Flavobacterium kingsejong AJ004.</title>
        <authorList>
            <person name="Lee P.C."/>
        </authorList>
    </citation>
    <scope>NUCLEOTIDE SEQUENCE [LARGE SCALE GENOMIC DNA]</scope>
    <source>
        <strain evidence="3 4">AJ004</strain>
    </source>
</reference>
<name>A0A2S1LMJ8_9FLAO</name>
<evidence type="ECO:0000259" key="2">
    <source>
        <dbReference type="Pfam" id="PF00561"/>
    </source>
</evidence>
<feature type="signal peptide" evidence="1">
    <location>
        <begin position="1"/>
        <end position="19"/>
    </location>
</feature>
<evidence type="ECO:0000313" key="4">
    <source>
        <dbReference type="Proteomes" id="UP000244677"/>
    </source>
</evidence>
<gene>
    <name evidence="3" type="ORF">FK004_06520</name>
</gene>
<protein>
    <submittedName>
        <fullName evidence="3">Alpha/beta hydrolase</fullName>
    </submittedName>
</protein>
<dbReference type="OrthoDB" id="7172093at2"/>
<dbReference type="Gene3D" id="3.40.50.1820">
    <property type="entry name" value="alpha/beta hydrolase"/>
    <property type="match status" value="1"/>
</dbReference>
<keyword evidence="1" id="KW-0732">Signal</keyword>
<sequence length="277" mass="31037">MKKTIVTTFLLLLSIFAAAQEYPFSIKSGTGKQTLLFIPGFASSGTVWNETVAALKKDYTCVVLTMPGFAGVAPEQNPTFENWKAQIGRYIKNEKIEKPIVIGHSMGGALALAIAADFPDLTRKIVVVDALPCLMALTNPNFQANPNNDCTAMVQELTSMTNEQFIQMQQVSIASLTTETSKFDEIVSWGVTSDRETFAKIFCDFSNTDLRARIKKITVPTLLLLEPYFKNIASAIQEQYKNLSHAQLRYATKGLHFVMYDDRDWYIKELTDFSKEQ</sequence>
<dbReference type="AlphaFoldDB" id="A0A2S1LMJ8"/>
<dbReference type="GO" id="GO:0016787">
    <property type="term" value="F:hydrolase activity"/>
    <property type="evidence" value="ECO:0007669"/>
    <property type="project" value="UniProtKB-KW"/>
</dbReference>
<dbReference type="InterPro" id="IPR000073">
    <property type="entry name" value="AB_hydrolase_1"/>
</dbReference>
<organism evidence="3 4">
    <name type="scientific">Flavobacterium kingsejongi</name>
    <dbReference type="NCBI Taxonomy" id="1678728"/>
    <lineage>
        <taxon>Bacteria</taxon>
        <taxon>Pseudomonadati</taxon>
        <taxon>Bacteroidota</taxon>
        <taxon>Flavobacteriia</taxon>
        <taxon>Flavobacteriales</taxon>
        <taxon>Flavobacteriaceae</taxon>
        <taxon>Flavobacterium</taxon>
    </lineage>
</organism>
<dbReference type="Proteomes" id="UP000244677">
    <property type="component" value="Chromosome"/>
</dbReference>
<dbReference type="RefSeq" id="WP_108736532.1">
    <property type="nucleotide sequence ID" value="NZ_CP020919.1"/>
</dbReference>
<dbReference type="Pfam" id="PF00561">
    <property type="entry name" value="Abhydrolase_1"/>
    <property type="match status" value="1"/>
</dbReference>
<evidence type="ECO:0000256" key="1">
    <source>
        <dbReference type="SAM" id="SignalP"/>
    </source>
</evidence>
<dbReference type="PANTHER" id="PTHR43798">
    <property type="entry name" value="MONOACYLGLYCEROL LIPASE"/>
    <property type="match status" value="1"/>
</dbReference>
<accession>A0A2S1LMJ8</accession>
<dbReference type="SUPFAM" id="SSF53474">
    <property type="entry name" value="alpha/beta-Hydrolases"/>
    <property type="match status" value="1"/>
</dbReference>
<dbReference type="InterPro" id="IPR029058">
    <property type="entry name" value="AB_hydrolase_fold"/>
</dbReference>